<sequence>MMYPLYPGAQEATATSGQPHQWNTGGQLPPMVFPSLNPLSIVASTASALEQHTNTAVAGSVSNILASAGCPPVPPLPSNPAPPKPPAPPTEEKPPLPPDPPPPDEDSKVG</sequence>
<proteinExistence type="predicted"/>
<feature type="compositionally biased region" description="Polar residues" evidence="1">
    <location>
        <begin position="12"/>
        <end position="26"/>
    </location>
</feature>
<feature type="compositionally biased region" description="Pro residues" evidence="1">
    <location>
        <begin position="71"/>
        <end position="101"/>
    </location>
</feature>
<dbReference type="PRINTS" id="PR00806">
    <property type="entry name" value="VINCULIN"/>
</dbReference>
<dbReference type="AlphaFoldDB" id="A0A0L8HS45"/>
<evidence type="ECO:0000313" key="2">
    <source>
        <dbReference type="EMBL" id="KOF92031.1"/>
    </source>
</evidence>
<evidence type="ECO:0000256" key="1">
    <source>
        <dbReference type="SAM" id="MobiDB-lite"/>
    </source>
</evidence>
<accession>A0A0L8HS45</accession>
<dbReference type="EMBL" id="KQ417417">
    <property type="protein sequence ID" value="KOF92031.1"/>
    <property type="molecule type" value="Genomic_DNA"/>
</dbReference>
<protein>
    <submittedName>
        <fullName evidence="2">Uncharacterized protein</fullName>
    </submittedName>
</protein>
<feature type="region of interest" description="Disordered" evidence="1">
    <location>
        <begin position="67"/>
        <end position="110"/>
    </location>
</feature>
<gene>
    <name evidence="2" type="ORF">OCBIM_22007503mg</name>
</gene>
<reference evidence="2" key="1">
    <citation type="submission" date="2015-07" db="EMBL/GenBank/DDBJ databases">
        <title>MeaNS - Measles Nucleotide Surveillance Program.</title>
        <authorList>
            <person name="Tran T."/>
            <person name="Druce J."/>
        </authorList>
    </citation>
    <scope>NUCLEOTIDE SEQUENCE</scope>
    <source>
        <strain evidence="2">UCB-OBI-ISO-001</strain>
        <tissue evidence="2">Gonad</tissue>
    </source>
</reference>
<organism evidence="2">
    <name type="scientific">Octopus bimaculoides</name>
    <name type="common">California two-spotted octopus</name>
    <dbReference type="NCBI Taxonomy" id="37653"/>
    <lineage>
        <taxon>Eukaryota</taxon>
        <taxon>Metazoa</taxon>
        <taxon>Spiralia</taxon>
        <taxon>Lophotrochozoa</taxon>
        <taxon>Mollusca</taxon>
        <taxon>Cephalopoda</taxon>
        <taxon>Coleoidea</taxon>
        <taxon>Octopodiformes</taxon>
        <taxon>Octopoda</taxon>
        <taxon>Incirrata</taxon>
        <taxon>Octopodidae</taxon>
        <taxon>Octopus</taxon>
    </lineage>
</organism>
<name>A0A0L8HS45_OCTBM</name>
<feature type="region of interest" description="Disordered" evidence="1">
    <location>
        <begin position="1"/>
        <end position="32"/>
    </location>
</feature>